<evidence type="ECO:0000256" key="1">
    <source>
        <dbReference type="ARBA" id="ARBA00000085"/>
    </source>
</evidence>
<evidence type="ECO:0000259" key="11">
    <source>
        <dbReference type="PROSITE" id="PS50109"/>
    </source>
</evidence>
<dbReference type="PANTHER" id="PTHR42878:SF15">
    <property type="entry name" value="BACTERIOPHYTOCHROME"/>
    <property type="match status" value="1"/>
</dbReference>
<evidence type="ECO:0000256" key="7">
    <source>
        <dbReference type="ARBA" id="ARBA00022777"/>
    </source>
</evidence>
<evidence type="ECO:0000256" key="6">
    <source>
        <dbReference type="ARBA" id="ARBA00022679"/>
    </source>
</evidence>
<evidence type="ECO:0000256" key="9">
    <source>
        <dbReference type="ARBA" id="ARBA00023170"/>
    </source>
</evidence>
<dbReference type="SUPFAM" id="SSF47384">
    <property type="entry name" value="Homodimeric domain of signal transducing histidine kinase"/>
    <property type="match status" value="1"/>
</dbReference>
<dbReference type="SMART" id="SM00388">
    <property type="entry name" value="HisKA"/>
    <property type="match status" value="1"/>
</dbReference>
<dbReference type="GO" id="GO:0009881">
    <property type="term" value="F:photoreceptor activity"/>
    <property type="evidence" value="ECO:0007669"/>
    <property type="project" value="UniProtKB-KW"/>
</dbReference>
<dbReference type="EC" id="2.7.13.3" evidence="3"/>
<dbReference type="InterPro" id="IPR029016">
    <property type="entry name" value="GAF-like_dom_sf"/>
</dbReference>
<dbReference type="InterPro" id="IPR003594">
    <property type="entry name" value="HATPase_dom"/>
</dbReference>
<sequence length="726" mass="78702">MMPPAPNGAIGLDNCANEPIHIPGLIQPHGALLAFNRQGALRAWSDNAGAMLGFKPVLDMPVDALPLAPDVLQQLRECIDSSASEGCTPTAIETTVGTQTFDCIVHSDAQRVLAEFELRDVGSERVAAFALKAHAAIERLRRQKAIVPLLQLAVEQVRAITGFDRVMAYRFRHDDSGDVVGEARAETLKPLLGMRYPAGDIPAQARRLYTINTLRLIADIGYSPVPVTVAPGDAPLDMSHAVLRSVSPIHVEYLRNMGVAASMSVSIVVNGRLWGLLACHHNTPLRVPYAVRMACDVLAQVLAATVQSIDARERATMVEQAADVRTHLIETLLHEDDVLSALNRHAAGLAVTLDAHALVFAQQGKLCTHGDIGHDLAAAIVASLPADGEEVLLRCCRAEWPAATGAAIGPWVGVLGLHFDPATSGWLLALRREQIETIRWAGKPEKMTVTGPLGHRLTPRGSFDEWVDTVHDKAEPWDANRMLVAEQLLAEMHRASMARHAETERARMQLLAMLGHDLRDPLQSITMAATVLQHGAQPQQLGQRIERSSGRMHRLISQVLDMSRLDSGLGLSLRKEDTDISRLVEDLVDETRMAHPGTTFETTIAPGVHAQVDADRLAQVVSNLLSNARHHAHGGHAIGVALAQDDGIVRIEVRNEGAPIPPELEAQLFNPFKRMALQNQANRTGMGLGLYIADSVMRGHDGSIVYRYEAPYVVFTASFPVGGSIG</sequence>
<name>A0A4V1ATK8_9BURK</name>
<dbReference type="SUPFAM" id="SSF55781">
    <property type="entry name" value="GAF domain-like"/>
    <property type="match status" value="2"/>
</dbReference>
<dbReference type="SUPFAM" id="SSF55785">
    <property type="entry name" value="PYP-like sensor domain (PAS domain)"/>
    <property type="match status" value="1"/>
</dbReference>
<protein>
    <recommendedName>
        <fullName evidence="3">histidine kinase</fullName>
        <ecNumber evidence="3">2.7.13.3</ecNumber>
    </recommendedName>
</protein>
<dbReference type="Pfam" id="PF02518">
    <property type="entry name" value="HATPase_c"/>
    <property type="match status" value="1"/>
</dbReference>
<dbReference type="Proteomes" id="UP000294359">
    <property type="component" value="Chromosome"/>
</dbReference>
<dbReference type="PRINTS" id="PR01033">
    <property type="entry name" value="PHYTOCHROME"/>
</dbReference>
<dbReference type="Pfam" id="PF00360">
    <property type="entry name" value="PHY"/>
    <property type="match status" value="1"/>
</dbReference>
<dbReference type="Gene3D" id="3.30.450.20">
    <property type="entry name" value="PAS domain"/>
    <property type="match status" value="1"/>
</dbReference>
<keyword evidence="6" id="KW-0808">Transferase</keyword>
<dbReference type="GO" id="GO:0000156">
    <property type="term" value="F:phosphorelay response regulator activity"/>
    <property type="evidence" value="ECO:0007669"/>
    <property type="project" value="TreeGrafter"/>
</dbReference>
<dbReference type="InterPro" id="IPR013654">
    <property type="entry name" value="PAS_2"/>
</dbReference>
<reference evidence="13 14" key="2">
    <citation type="submission" date="2019-03" db="EMBL/GenBank/DDBJ databases">
        <title>Draft Genome Sequences of Six Type Strains of the Genus Massilia.</title>
        <authorList>
            <person name="Miess H."/>
            <person name="Frediansyhah A."/>
            <person name="Gross H."/>
        </authorList>
    </citation>
    <scope>NUCLEOTIDE SEQUENCE [LARGE SCALE GENOMIC DNA]</scope>
    <source>
        <strain evidence="13 14">DSM 17505</strain>
    </source>
</reference>
<dbReference type="InterPro" id="IPR005467">
    <property type="entry name" value="His_kinase_dom"/>
</dbReference>
<evidence type="ECO:0000313" key="12">
    <source>
        <dbReference type="EMBL" id="GGY78700.1"/>
    </source>
</evidence>
<evidence type="ECO:0000256" key="3">
    <source>
        <dbReference type="ARBA" id="ARBA00012438"/>
    </source>
</evidence>
<dbReference type="Pfam" id="PF08446">
    <property type="entry name" value="PAS_2"/>
    <property type="match status" value="1"/>
</dbReference>
<dbReference type="GO" id="GO:0006355">
    <property type="term" value="P:regulation of DNA-templated transcription"/>
    <property type="evidence" value="ECO:0007669"/>
    <property type="project" value="InterPro"/>
</dbReference>
<dbReference type="InterPro" id="IPR043150">
    <property type="entry name" value="Phytochrome_PHY_sf"/>
</dbReference>
<dbReference type="InterPro" id="IPR035965">
    <property type="entry name" value="PAS-like_dom_sf"/>
</dbReference>
<comment type="similarity">
    <text evidence="2">In the N-terminal section; belongs to the phytochrome family.</text>
</comment>
<dbReference type="GO" id="GO:0000155">
    <property type="term" value="F:phosphorelay sensor kinase activity"/>
    <property type="evidence" value="ECO:0007669"/>
    <property type="project" value="InterPro"/>
</dbReference>
<proteinExistence type="inferred from homology"/>
<reference evidence="12" key="3">
    <citation type="submission" date="2022-12" db="EMBL/GenBank/DDBJ databases">
        <authorList>
            <person name="Sun Q."/>
            <person name="Kim S."/>
        </authorList>
    </citation>
    <scope>NUCLEOTIDE SEQUENCE</scope>
    <source>
        <strain evidence="12">KCTC 12344</strain>
    </source>
</reference>
<keyword evidence="7" id="KW-0418">Kinase</keyword>
<dbReference type="RefSeq" id="WP_134384308.1">
    <property type="nucleotide sequence ID" value="NZ_BMWW01000001.1"/>
</dbReference>
<dbReference type="OrthoDB" id="9808408at2"/>
<keyword evidence="9" id="KW-0675">Receptor</keyword>
<dbReference type="SUPFAM" id="SSF55874">
    <property type="entry name" value="ATPase domain of HSP90 chaperone/DNA topoisomerase II/histidine kinase"/>
    <property type="match status" value="1"/>
</dbReference>
<dbReference type="Gene3D" id="3.30.565.10">
    <property type="entry name" value="Histidine kinase-like ATPase, C-terminal domain"/>
    <property type="match status" value="1"/>
</dbReference>
<dbReference type="InterPro" id="IPR003661">
    <property type="entry name" value="HisK_dim/P_dom"/>
</dbReference>
<dbReference type="EMBL" id="BMWW01000001">
    <property type="protein sequence ID" value="GGY78700.1"/>
    <property type="molecule type" value="Genomic_DNA"/>
</dbReference>
<dbReference type="Gene3D" id="1.10.287.130">
    <property type="match status" value="1"/>
</dbReference>
<dbReference type="InterPro" id="IPR036890">
    <property type="entry name" value="HATPase_C_sf"/>
</dbReference>
<dbReference type="InterPro" id="IPR003018">
    <property type="entry name" value="GAF"/>
</dbReference>
<keyword evidence="5" id="KW-0716">Sensory transduction</keyword>
<dbReference type="SMART" id="SM00065">
    <property type="entry name" value="GAF"/>
    <property type="match status" value="1"/>
</dbReference>
<dbReference type="SMART" id="SM00387">
    <property type="entry name" value="HATPase_c"/>
    <property type="match status" value="1"/>
</dbReference>
<dbReference type="Gene3D" id="3.30.450.40">
    <property type="match status" value="1"/>
</dbReference>
<evidence type="ECO:0000313" key="13">
    <source>
        <dbReference type="EMBL" id="QBQ36018.1"/>
    </source>
</evidence>
<keyword evidence="4" id="KW-0600">Photoreceptor protein</keyword>
<dbReference type="CDD" id="cd00082">
    <property type="entry name" value="HisKA"/>
    <property type="match status" value="1"/>
</dbReference>
<feature type="domain" description="Phytochrome chromophore attachment site" evidence="10">
    <location>
        <begin position="145"/>
        <end position="300"/>
    </location>
</feature>
<evidence type="ECO:0000313" key="14">
    <source>
        <dbReference type="Proteomes" id="UP000294359"/>
    </source>
</evidence>
<organism evidence="12 15">
    <name type="scientific">Pseudoduganella plicata</name>
    <dbReference type="NCBI Taxonomy" id="321984"/>
    <lineage>
        <taxon>Bacteria</taxon>
        <taxon>Pseudomonadati</taxon>
        <taxon>Pseudomonadota</taxon>
        <taxon>Betaproteobacteria</taxon>
        <taxon>Burkholderiales</taxon>
        <taxon>Oxalobacteraceae</taxon>
        <taxon>Telluria group</taxon>
        <taxon>Pseudoduganella</taxon>
    </lineage>
</organism>
<evidence type="ECO:0000256" key="5">
    <source>
        <dbReference type="ARBA" id="ARBA00022606"/>
    </source>
</evidence>
<dbReference type="Gene3D" id="3.30.450.270">
    <property type="match status" value="1"/>
</dbReference>
<accession>A0A4V1ATK8</accession>
<dbReference type="PANTHER" id="PTHR42878">
    <property type="entry name" value="TWO-COMPONENT HISTIDINE KINASE"/>
    <property type="match status" value="1"/>
</dbReference>
<dbReference type="GO" id="GO:0009584">
    <property type="term" value="P:detection of visible light"/>
    <property type="evidence" value="ECO:0007669"/>
    <property type="project" value="InterPro"/>
</dbReference>
<evidence type="ECO:0000259" key="10">
    <source>
        <dbReference type="PROSITE" id="PS50046"/>
    </source>
</evidence>
<evidence type="ECO:0000256" key="8">
    <source>
        <dbReference type="ARBA" id="ARBA00022991"/>
    </source>
</evidence>
<keyword evidence="8" id="KW-0157">Chromophore</keyword>
<evidence type="ECO:0000256" key="4">
    <source>
        <dbReference type="ARBA" id="ARBA00022543"/>
    </source>
</evidence>
<dbReference type="InterPro" id="IPR036097">
    <property type="entry name" value="HisK_dim/P_sf"/>
</dbReference>
<comment type="catalytic activity">
    <reaction evidence="1">
        <text>ATP + protein L-histidine = ADP + protein N-phospho-L-histidine.</text>
        <dbReference type="EC" id="2.7.13.3"/>
    </reaction>
</comment>
<dbReference type="InterPro" id="IPR001294">
    <property type="entry name" value="Phytochrome"/>
</dbReference>
<dbReference type="InterPro" id="IPR016132">
    <property type="entry name" value="Phyto_chromo_attachment"/>
</dbReference>
<dbReference type="PROSITE" id="PS50046">
    <property type="entry name" value="PHYTOCHROME_2"/>
    <property type="match status" value="1"/>
</dbReference>
<reference evidence="12" key="1">
    <citation type="journal article" date="2014" name="Int. J. Syst. Evol. Microbiol.">
        <title>Complete genome sequence of Corynebacterium casei LMG S-19264T (=DSM 44701T), isolated from a smear-ripened cheese.</title>
        <authorList>
            <consortium name="US DOE Joint Genome Institute (JGI-PGF)"/>
            <person name="Walter F."/>
            <person name="Albersmeier A."/>
            <person name="Kalinowski J."/>
            <person name="Ruckert C."/>
        </authorList>
    </citation>
    <scope>NUCLEOTIDE SEQUENCE</scope>
    <source>
        <strain evidence="12">KCTC 12344</strain>
    </source>
</reference>
<dbReference type="InterPro" id="IPR050351">
    <property type="entry name" value="BphY/WalK/GraS-like"/>
</dbReference>
<dbReference type="InterPro" id="IPR013515">
    <property type="entry name" value="Phytochrome_cen-reg"/>
</dbReference>
<dbReference type="Proteomes" id="UP000619512">
    <property type="component" value="Unassembled WGS sequence"/>
</dbReference>
<dbReference type="Pfam" id="PF00512">
    <property type="entry name" value="HisKA"/>
    <property type="match status" value="1"/>
</dbReference>
<evidence type="ECO:0000313" key="15">
    <source>
        <dbReference type="Proteomes" id="UP000619512"/>
    </source>
</evidence>
<dbReference type="GO" id="GO:0007234">
    <property type="term" value="P:osmosensory signaling via phosphorelay pathway"/>
    <property type="evidence" value="ECO:0007669"/>
    <property type="project" value="TreeGrafter"/>
</dbReference>
<dbReference type="PROSITE" id="PS50109">
    <property type="entry name" value="HIS_KIN"/>
    <property type="match status" value="1"/>
</dbReference>
<dbReference type="EMBL" id="CP038026">
    <property type="protein sequence ID" value="QBQ36018.1"/>
    <property type="molecule type" value="Genomic_DNA"/>
</dbReference>
<evidence type="ECO:0000256" key="2">
    <source>
        <dbReference type="ARBA" id="ARBA00006402"/>
    </source>
</evidence>
<keyword evidence="14" id="KW-1185">Reference proteome</keyword>
<feature type="domain" description="Histidine kinase" evidence="11">
    <location>
        <begin position="513"/>
        <end position="723"/>
    </location>
</feature>
<dbReference type="GO" id="GO:0030295">
    <property type="term" value="F:protein kinase activator activity"/>
    <property type="evidence" value="ECO:0007669"/>
    <property type="project" value="TreeGrafter"/>
</dbReference>
<dbReference type="AlphaFoldDB" id="A0A4V1ATK8"/>
<dbReference type="Pfam" id="PF01590">
    <property type="entry name" value="GAF"/>
    <property type="match status" value="1"/>
</dbReference>
<gene>
    <name evidence="12" type="primary">bphP</name>
    <name evidence="13" type="ORF">E1742_07540</name>
    <name evidence="12" type="ORF">GCM10007388_09580</name>
</gene>